<dbReference type="InterPro" id="IPR003661">
    <property type="entry name" value="HisK_dim/P_dom"/>
</dbReference>
<dbReference type="CDD" id="cd17574">
    <property type="entry name" value="REC_OmpR"/>
    <property type="match status" value="1"/>
</dbReference>
<evidence type="ECO:0000259" key="12">
    <source>
        <dbReference type="PROSITE" id="PS50109"/>
    </source>
</evidence>
<feature type="coiled-coil region" evidence="9">
    <location>
        <begin position="408"/>
        <end position="435"/>
    </location>
</feature>
<proteinExistence type="predicted"/>
<comment type="caution">
    <text evidence="14">The sequence shown here is derived from an EMBL/GenBank/DDBJ whole genome shotgun (WGS) entry which is preliminary data.</text>
</comment>
<dbReference type="PANTHER" id="PTHR43547:SF2">
    <property type="entry name" value="HYBRID SIGNAL TRANSDUCTION HISTIDINE KINASE C"/>
    <property type="match status" value="1"/>
</dbReference>
<dbReference type="PANTHER" id="PTHR43547">
    <property type="entry name" value="TWO-COMPONENT HISTIDINE KINASE"/>
    <property type="match status" value="1"/>
</dbReference>
<evidence type="ECO:0000313" key="15">
    <source>
        <dbReference type="Proteomes" id="UP000607435"/>
    </source>
</evidence>
<feature type="domain" description="Response regulatory" evidence="13">
    <location>
        <begin position="731"/>
        <end position="846"/>
    </location>
</feature>
<evidence type="ECO:0000256" key="7">
    <source>
        <dbReference type="PROSITE-ProRule" id="PRU00169"/>
    </source>
</evidence>
<dbReference type="InterPro" id="IPR018062">
    <property type="entry name" value="HTH_AraC-typ_CS"/>
</dbReference>
<dbReference type="SUPFAM" id="SSF46689">
    <property type="entry name" value="Homeodomain-like"/>
    <property type="match status" value="1"/>
</dbReference>
<dbReference type="PROSITE" id="PS50110">
    <property type="entry name" value="RESPONSE_REGULATORY"/>
    <property type="match status" value="1"/>
</dbReference>
<gene>
    <name evidence="14" type="ORF">H6H04_12775</name>
</gene>
<sequence length="985" mass="112919">MRYFSILFCFLLSHYSLGQNEVNTDQLSENDSIVYLNLKQQFAKYINPAPDSSLVYAAKIKEFSLDRNYSIGIVEAPYFKANYFRRMQQLDSAIFYFDTASKLAKKYNYQRGIALSQNGLCRIYYFLGQSENAIKACSECLDVATKMNDLPIITDTYTAFGNTYSRQNNMKMAILYYLKADSIHSKTPQRPDIIAATYQSLGTIYEELKDYDTAIKYFKKANDEFQKIPADVTFYLNTTNLHLGSAHYYKGRLELADSLLQSTYTYFKEINEESSVATISTYLGLIQLKQGELNKAEHFLKEGFDLQKDKNYSYETAIATHELGKLYIKKEEPKKAIYYFNQLLLNYNDDNNTLLQQETSKSLSEAYAMNKDYAKAYQTLVLTYNLKDSLNNIHNLASIREIDTKYQTEKKEQEITLLKSQNETVEQQKKNQRNLLLSGLGIVSIAGLFVYILYRNRKKMNTKLKEIDALKTNFFTNISHEFRTPLTLISSPIDDMLADNSIPDEKRQQFTVAKQNSERLLELVNQLLDLSKIDEGHLKLHIQQGNVLQLISALSESFAYYAKQKNISYKIDVAESLEAVWYDKDAVEKITINLLSNALKYTPENGTISCKAYIENNNLYLNVRNSGKGLTPFELNNIFERFYQTNEQNKGSGIGLSLVKELVVLHHGKIEVKSKPNEETSFQLQISIDKKSFKNEAILVNSNNEIENEISLYTNTSNEEDDILKDSDLPIVLIVEDNTDLRHLLKQLFETNYNVITASNGKTGVELALEHVPDLVISDIMMPVKDGIALTEDLKTDERTAHIPIILLTAKAEVESQFKGIDTGADDYITKPFDKKLLILKVEKLIESRRQLQLRYSQELVLLPKDIAFTNLDEQFLEKVQTTLDKKLIDPSFNVKEFSEAVGMSRMQLHRKLKALTGLSTSEFIRSQRLKLATQFLKTSDINMSEVGYSVGFNDHSYFAKCFKEVYNCSPSDYANKHAKNYIAP</sequence>
<dbReference type="PROSITE" id="PS01124">
    <property type="entry name" value="HTH_ARAC_FAMILY_2"/>
    <property type="match status" value="1"/>
</dbReference>
<dbReference type="Pfam" id="PF00072">
    <property type="entry name" value="Response_reg"/>
    <property type="match status" value="1"/>
</dbReference>
<keyword evidence="6" id="KW-0804">Transcription</keyword>
<feature type="domain" description="HTH araC/xylS-type" evidence="11">
    <location>
        <begin position="878"/>
        <end position="977"/>
    </location>
</feature>
<reference evidence="14 15" key="1">
    <citation type="submission" date="2020-08" db="EMBL/GenBank/DDBJ databases">
        <title>Winogradskyella ouciana sp. nov., isolated from the hadal seawater of the Mariana Trench.</title>
        <authorList>
            <person name="He X."/>
        </authorList>
    </citation>
    <scope>NUCLEOTIDE SEQUENCE [LARGE SCALE GENOMIC DNA]</scope>
    <source>
        <strain evidence="14 15">KCTC 22026</strain>
    </source>
</reference>
<organism evidence="14 15">
    <name type="scientific">Winogradskyella echinorum</name>
    <dbReference type="NCBI Taxonomy" id="538189"/>
    <lineage>
        <taxon>Bacteria</taxon>
        <taxon>Pseudomonadati</taxon>
        <taxon>Bacteroidota</taxon>
        <taxon>Flavobacteriia</taxon>
        <taxon>Flavobacteriales</taxon>
        <taxon>Flavobacteriaceae</taxon>
        <taxon>Winogradskyella</taxon>
    </lineage>
</organism>
<dbReference type="InterPro" id="IPR011006">
    <property type="entry name" value="CheY-like_superfamily"/>
</dbReference>
<dbReference type="CDD" id="cd00082">
    <property type="entry name" value="HisKA"/>
    <property type="match status" value="1"/>
</dbReference>
<dbReference type="SUPFAM" id="SSF48452">
    <property type="entry name" value="TPR-like"/>
    <property type="match status" value="2"/>
</dbReference>
<evidence type="ECO:0000259" key="13">
    <source>
        <dbReference type="PROSITE" id="PS50110"/>
    </source>
</evidence>
<keyword evidence="10" id="KW-1133">Transmembrane helix</keyword>
<evidence type="ECO:0000256" key="10">
    <source>
        <dbReference type="SAM" id="Phobius"/>
    </source>
</evidence>
<dbReference type="PROSITE" id="PS50293">
    <property type="entry name" value="TPR_REGION"/>
    <property type="match status" value="1"/>
</dbReference>
<dbReference type="InterPro" id="IPR019734">
    <property type="entry name" value="TPR_rpt"/>
</dbReference>
<evidence type="ECO:0000256" key="2">
    <source>
        <dbReference type="ARBA" id="ARBA00012438"/>
    </source>
</evidence>
<dbReference type="InterPro" id="IPR018060">
    <property type="entry name" value="HTH_AraC"/>
</dbReference>
<keyword evidence="15" id="KW-1185">Reference proteome</keyword>
<dbReference type="PROSITE" id="PS50109">
    <property type="entry name" value="HIS_KIN"/>
    <property type="match status" value="1"/>
</dbReference>
<dbReference type="PROSITE" id="PS00041">
    <property type="entry name" value="HTH_ARAC_FAMILY_1"/>
    <property type="match status" value="1"/>
</dbReference>
<dbReference type="Gene3D" id="3.30.565.10">
    <property type="entry name" value="Histidine kinase-like ATPase, C-terminal domain"/>
    <property type="match status" value="1"/>
</dbReference>
<feature type="transmembrane region" description="Helical" evidence="10">
    <location>
        <begin position="435"/>
        <end position="454"/>
    </location>
</feature>
<accession>A0ABR6Y4S0</accession>
<dbReference type="SMART" id="SM00028">
    <property type="entry name" value="TPR"/>
    <property type="match status" value="6"/>
</dbReference>
<dbReference type="SUPFAM" id="SSF52172">
    <property type="entry name" value="CheY-like"/>
    <property type="match status" value="1"/>
</dbReference>
<dbReference type="SMART" id="SM00387">
    <property type="entry name" value="HATPase_c"/>
    <property type="match status" value="1"/>
</dbReference>
<dbReference type="Gene3D" id="1.10.287.130">
    <property type="match status" value="1"/>
</dbReference>
<dbReference type="InterPro" id="IPR005467">
    <property type="entry name" value="His_kinase_dom"/>
</dbReference>
<dbReference type="InterPro" id="IPR004358">
    <property type="entry name" value="Sig_transdc_His_kin-like_C"/>
</dbReference>
<dbReference type="CDD" id="cd00075">
    <property type="entry name" value="HATPase"/>
    <property type="match status" value="1"/>
</dbReference>
<dbReference type="PROSITE" id="PS50005">
    <property type="entry name" value="TPR"/>
    <property type="match status" value="1"/>
</dbReference>
<keyword evidence="3 7" id="KW-0597">Phosphoprotein</keyword>
<keyword evidence="10" id="KW-0472">Membrane</keyword>
<dbReference type="EC" id="2.7.13.3" evidence="2"/>
<dbReference type="InterPro" id="IPR009057">
    <property type="entry name" value="Homeodomain-like_sf"/>
</dbReference>
<name>A0ABR6Y4S0_9FLAO</name>
<evidence type="ECO:0000256" key="5">
    <source>
        <dbReference type="ARBA" id="ARBA00023125"/>
    </source>
</evidence>
<evidence type="ECO:0000256" key="4">
    <source>
        <dbReference type="ARBA" id="ARBA00023015"/>
    </source>
</evidence>
<dbReference type="PRINTS" id="PR00344">
    <property type="entry name" value="BCTRLSENSOR"/>
</dbReference>
<dbReference type="InterPro" id="IPR003594">
    <property type="entry name" value="HATPase_dom"/>
</dbReference>
<dbReference type="SMART" id="SM00448">
    <property type="entry name" value="REC"/>
    <property type="match status" value="1"/>
</dbReference>
<dbReference type="InterPro" id="IPR036097">
    <property type="entry name" value="HisK_dim/P_sf"/>
</dbReference>
<dbReference type="Pfam" id="PF13181">
    <property type="entry name" value="TPR_8"/>
    <property type="match status" value="2"/>
</dbReference>
<dbReference type="InterPro" id="IPR011990">
    <property type="entry name" value="TPR-like_helical_dom_sf"/>
</dbReference>
<evidence type="ECO:0000259" key="11">
    <source>
        <dbReference type="PROSITE" id="PS01124"/>
    </source>
</evidence>
<evidence type="ECO:0000256" key="6">
    <source>
        <dbReference type="ARBA" id="ARBA00023163"/>
    </source>
</evidence>
<keyword evidence="8" id="KW-0802">TPR repeat</keyword>
<protein>
    <recommendedName>
        <fullName evidence="2">histidine kinase</fullName>
        <ecNumber evidence="2">2.7.13.3</ecNumber>
    </recommendedName>
</protein>
<comment type="catalytic activity">
    <reaction evidence="1">
        <text>ATP + protein L-histidine = ADP + protein N-phospho-L-histidine.</text>
        <dbReference type="EC" id="2.7.13.3"/>
    </reaction>
</comment>
<evidence type="ECO:0000256" key="9">
    <source>
        <dbReference type="SAM" id="Coils"/>
    </source>
</evidence>
<dbReference type="RefSeq" id="WP_186846376.1">
    <property type="nucleotide sequence ID" value="NZ_JACOME010000003.1"/>
</dbReference>
<dbReference type="InterPro" id="IPR036890">
    <property type="entry name" value="HATPase_C_sf"/>
</dbReference>
<keyword evidence="9" id="KW-0175">Coiled coil</keyword>
<evidence type="ECO:0000256" key="8">
    <source>
        <dbReference type="PROSITE-ProRule" id="PRU00339"/>
    </source>
</evidence>
<dbReference type="Gene3D" id="1.10.10.60">
    <property type="entry name" value="Homeodomain-like"/>
    <property type="match status" value="2"/>
</dbReference>
<dbReference type="Gene3D" id="3.40.50.2300">
    <property type="match status" value="1"/>
</dbReference>
<keyword evidence="5" id="KW-0238">DNA-binding</keyword>
<keyword evidence="10" id="KW-0812">Transmembrane</keyword>
<dbReference type="SUPFAM" id="SSF55874">
    <property type="entry name" value="ATPase domain of HSP90 chaperone/DNA topoisomerase II/histidine kinase"/>
    <property type="match status" value="1"/>
</dbReference>
<feature type="modified residue" description="4-aspartylphosphate" evidence="7">
    <location>
        <position position="779"/>
    </location>
</feature>
<dbReference type="Pfam" id="PF00512">
    <property type="entry name" value="HisKA"/>
    <property type="match status" value="1"/>
</dbReference>
<dbReference type="Pfam" id="PF02518">
    <property type="entry name" value="HATPase_c"/>
    <property type="match status" value="1"/>
</dbReference>
<dbReference type="Pfam" id="PF12833">
    <property type="entry name" value="HTH_18"/>
    <property type="match status" value="1"/>
</dbReference>
<feature type="domain" description="Histidine kinase" evidence="12">
    <location>
        <begin position="477"/>
        <end position="690"/>
    </location>
</feature>
<dbReference type="Proteomes" id="UP000607435">
    <property type="component" value="Unassembled WGS sequence"/>
</dbReference>
<dbReference type="InterPro" id="IPR001789">
    <property type="entry name" value="Sig_transdc_resp-reg_receiver"/>
</dbReference>
<evidence type="ECO:0000256" key="1">
    <source>
        <dbReference type="ARBA" id="ARBA00000085"/>
    </source>
</evidence>
<evidence type="ECO:0000256" key="3">
    <source>
        <dbReference type="ARBA" id="ARBA00022553"/>
    </source>
</evidence>
<dbReference type="SUPFAM" id="SSF47384">
    <property type="entry name" value="Homodimeric domain of signal transducing histidine kinase"/>
    <property type="match status" value="1"/>
</dbReference>
<dbReference type="Gene3D" id="1.25.40.10">
    <property type="entry name" value="Tetratricopeptide repeat domain"/>
    <property type="match status" value="2"/>
</dbReference>
<feature type="repeat" description="TPR" evidence="8">
    <location>
        <begin position="195"/>
        <end position="228"/>
    </location>
</feature>
<keyword evidence="4" id="KW-0805">Transcription regulation</keyword>
<dbReference type="SMART" id="SM00342">
    <property type="entry name" value="HTH_ARAC"/>
    <property type="match status" value="1"/>
</dbReference>
<evidence type="ECO:0000313" key="14">
    <source>
        <dbReference type="EMBL" id="MBC3847263.1"/>
    </source>
</evidence>
<dbReference type="SMART" id="SM00388">
    <property type="entry name" value="HisKA"/>
    <property type="match status" value="1"/>
</dbReference>
<dbReference type="EMBL" id="JACOME010000003">
    <property type="protein sequence ID" value="MBC3847263.1"/>
    <property type="molecule type" value="Genomic_DNA"/>
</dbReference>